<dbReference type="Proteomes" id="UP001302676">
    <property type="component" value="Unassembled WGS sequence"/>
</dbReference>
<dbReference type="RefSeq" id="XP_062637009.1">
    <property type="nucleotide sequence ID" value="XM_062780715.1"/>
</dbReference>
<gene>
    <name evidence="1" type="ORF">C8A04DRAFT_28630</name>
</gene>
<dbReference type="GeneID" id="87817328"/>
<proteinExistence type="predicted"/>
<reference evidence="1" key="1">
    <citation type="journal article" date="2023" name="Mol. Phylogenet. Evol.">
        <title>Genome-scale phylogeny and comparative genomics of the fungal order Sordariales.</title>
        <authorList>
            <person name="Hensen N."/>
            <person name="Bonometti L."/>
            <person name="Westerberg I."/>
            <person name="Brannstrom I.O."/>
            <person name="Guillou S."/>
            <person name="Cros-Aarteil S."/>
            <person name="Calhoun S."/>
            <person name="Haridas S."/>
            <person name="Kuo A."/>
            <person name="Mondo S."/>
            <person name="Pangilinan J."/>
            <person name="Riley R."/>
            <person name="LaButti K."/>
            <person name="Andreopoulos B."/>
            <person name="Lipzen A."/>
            <person name="Chen C."/>
            <person name="Yan M."/>
            <person name="Daum C."/>
            <person name="Ng V."/>
            <person name="Clum A."/>
            <person name="Steindorff A."/>
            <person name="Ohm R.A."/>
            <person name="Martin F."/>
            <person name="Silar P."/>
            <person name="Natvig D.O."/>
            <person name="Lalanne C."/>
            <person name="Gautier V."/>
            <person name="Ament-Velasquez S.L."/>
            <person name="Kruys A."/>
            <person name="Hutchinson M.I."/>
            <person name="Powell A.J."/>
            <person name="Barry K."/>
            <person name="Miller A.N."/>
            <person name="Grigoriev I.V."/>
            <person name="Debuchy R."/>
            <person name="Gladieux P."/>
            <person name="Hiltunen Thoren M."/>
            <person name="Johannesson H."/>
        </authorList>
    </citation>
    <scope>NUCLEOTIDE SEQUENCE</scope>
    <source>
        <strain evidence="1">CBS 141.50</strain>
    </source>
</reference>
<sequence length="125" mass="13445">MAYSPAERPLLFTRQGSSTSIVRENVNFILVHVLDELAKFAAVVYQFTKRYEGWAGSRSGSSMLSGQGLTATSSCCGSESEAPILQDLAALLKRRLKAVGDDTAARLQGDPLRRVTMSTHPGQAA</sequence>
<dbReference type="EMBL" id="MU853584">
    <property type="protein sequence ID" value="KAK4143638.1"/>
    <property type="molecule type" value="Genomic_DNA"/>
</dbReference>
<accession>A0AAN6V2K0</accession>
<dbReference type="AlphaFoldDB" id="A0AAN6V2K0"/>
<name>A0AAN6V2K0_9PEZI</name>
<reference evidence="1" key="2">
    <citation type="submission" date="2023-05" db="EMBL/GenBank/DDBJ databases">
        <authorList>
            <consortium name="Lawrence Berkeley National Laboratory"/>
            <person name="Steindorff A."/>
            <person name="Hensen N."/>
            <person name="Bonometti L."/>
            <person name="Westerberg I."/>
            <person name="Brannstrom I.O."/>
            <person name="Guillou S."/>
            <person name="Cros-Aarteil S."/>
            <person name="Calhoun S."/>
            <person name="Haridas S."/>
            <person name="Kuo A."/>
            <person name="Mondo S."/>
            <person name="Pangilinan J."/>
            <person name="Riley R."/>
            <person name="Labutti K."/>
            <person name="Andreopoulos B."/>
            <person name="Lipzen A."/>
            <person name="Chen C."/>
            <person name="Yanf M."/>
            <person name="Daum C."/>
            <person name="Ng V."/>
            <person name="Clum A."/>
            <person name="Ohm R."/>
            <person name="Martin F."/>
            <person name="Silar P."/>
            <person name="Natvig D."/>
            <person name="Lalanne C."/>
            <person name="Gautier V."/>
            <person name="Ament-Velasquez S.L."/>
            <person name="Kruys A."/>
            <person name="Hutchinson M.I."/>
            <person name="Powell A.J."/>
            <person name="Barry K."/>
            <person name="Miller A.N."/>
            <person name="Grigoriev I.V."/>
            <person name="Debuchy R."/>
            <person name="Gladieux P."/>
            <person name="Thoren M.H."/>
            <person name="Johannesson H."/>
        </authorList>
    </citation>
    <scope>NUCLEOTIDE SEQUENCE</scope>
    <source>
        <strain evidence="1">CBS 141.50</strain>
    </source>
</reference>
<evidence type="ECO:0000313" key="2">
    <source>
        <dbReference type="Proteomes" id="UP001302676"/>
    </source>
</evidence>
<protein>
    <submittedName>
        <fullName evidence="1">Uncharacterized protein</fullName>
    </submittedName>
</protein>
<organism evidence="1 2">
    <name type="scientific">Dichotomopilus funicola</name>
    <dbReference type="NCBI Taxonomy" id="1934379"/>
    <lineage>
        <taxon>Eukaryota</taxon>
        <taxon>Fungi</taxon>
        <taxon>Dikarya</taxon>
        <taxon>Ascomycota</taxon>
        <taxon>Pezizomycotina</taxon>
        <taxon>Sordariomycetes</taxon>
        <taxon>Sordariomycetidae</taxon>
        <taxon>Sordariales</taxon>
        <taxon>Chaetomiaceae</taxon>
        <taxon>Dichotomopilus</taxon>
    </lineage>
</organism>
<comment type="caution">
    <text evidence="1">The sequence shown here is derived from an EMBL/GenBank/DDBJ whole genome shotgun (WGS) entry which is preliminary data.</text>
</comment>
<evidence type="ECO:0000313" key="1">
    <source>
        <dbReference type="EMBL" id="KAK4143638.1"/>
    </source>
</evidence>
<keyword evidence="2" id="KW-1185">Reference proteome</keyword>